<dbReference type="Gene3D" id="3.30.420.40">
    <property type="match status" value="1"/>
</dbReference>
<dbReference type="InterPro" id="IPR013126">
    <property type="entry name" value="Hsp_70_fam"/>
</dbReference>
<dbReference type="GO" id="GO:0140662">
    <property type="term" value="F:ATP-dependent protein folding chaperone"/>
    <property type="evidence" value="ECO:0007669"/>
    <property type="project" value="InterPro"/>
</dbReference>
<gene>
    <name evidence="3" type="primary">HSP70_2</name>
    <name evidence="3" type="ORF">BGZ97_007120</name>
</gene>
<dbReference type="Gene3D" id="3.30.30.30">
    <property type="match status" value="1"/>
</dbReference>
<dbReference type="SUPFAM" id="SSF53335">
    <property type="entry name" value="S-adenosyl-L-methionine-dependent methyltransferases"/>
    <property type="match status" value="1"/>
</dbReference>
<evidence type="ECO:0000313" key="4">
    <source>
        <dbReference type="Proteomes" id="UP000823405"/>
    </source>
</evidence>
<keyword evidence="1" id="KW-0547">Nucleotide-binding</keyword>
<reference evidence="3" key="1">
    <citation type="journal article" date="2020" name="Fungal Divers.">
        <title>Resolving the Mortierellaceae phylogeny through synthesis of multi-gene phylogenetics and phylogenomics.</title>
        <authorList>
            <person name="Vandepol N."/>
            <person name="Liber J."/>
            <person name="Desiro A."/>
            <person name="Na H."/>
            <person name="Kennedy M."/>
            <person name="Barry K."/>
            <person name="Grigoriev I.V."/>
            <person name="Miller A.N."/>
            <person name="O'Donnell K."/>
            <person name="Stajich J.E."/>
            <person name="Bonito G."/>
        </authorList>
    </citation>
    <scope>NUCLEOTIDE SEQUENCE</scope>
    <source>
        <strain evidence="3">NVP60</strain>
    </source>
</reference>
<dbReference type="FunFam" id="3.30.30.30:FF:000001">
    <property type="entry name" value="heat shock 70 kDa protein-like"/>
    <property type="match status" value="1"/>
</dbReference>
<dbReference type="AlphaFoldDB" id="A0A9P6QQT3"/>
<dbReference type="InterPro" id="IPR029063">
    <property type="entry name" value="SAM-dependent_MTases_sf"/>
</dbReference>
<dbReference type="PANTHER" id="PTHR19375">
    <property type="entry name" value="HEAT SHOCK PROTEIN 70KDA"/>
    <property type="match status" value="1"/>
</dbReference>
<dbReference type="OrthoDB" id="194386at2759"/>
<dbReference type="InterPro" id="IPR019410">
    <property type="entry name" value="Methyltransf_16"/>
</dbReference>
<protein>
    <submittedName>
        <fullName evidence="3">70-kilodalton heat shock protein</fullName>
    </submittedName>
</protein>
<evidence type="ECO:0000313" key="3">
    <source>
        <dbReference type="EMBL" id="KAG0287365.1"/>
    </source>
</evidence>
<dbReference type="Pfam" id="PF00012">
    <property type="entry name" value="HSP70"/>
    <property type="match status" value="1"/>
</dbReference>
<sequence>MDPNNQALVLLIKRQVLQMRQLRQFQWSLPEGTFGESVAAPSVTSPEVQQAILDQHSFLKKLIAMIENEGVHDVSDDMFEVFTDLMMTAPKRPEDGGPPLKPCFKSYSLDRSCNKVVTVMEEQTTISAGTTGLRTWEASYWLAEHLIAHPVAGKNVVDVGCGVGFLGIACALLGAKKVALTDGNHDVLAMVKQNIGYNNVPCPTTASLLDWESFTDEQIAALEAQVLILSDLTYDPTNIVPLVSVLRALLVQGVDAYMSSAIRNLQTFVDFFTYIPVGIDLGTTYSCVAVWQNDRVEIIANDQGNRTTPSYVAFTDSERLIGDAAKNQVAMNPINTVFDAKRLIGRRFDDKDVQSDMKHWPFKVIDKGTKPYIQVEYKGETKEFTPEEISSMVLTKMRETAEAYLGTTVTNAVVTVPAYFNDSQ</sequence>
<dbReference type="FunFam" id="3.30.420.40:FF:000026">
    <property type="entry name" value="Heat shock protein 70"/>
    <property type="match status" value="1"/>
</dbReference>
<dbReference type="CDD" id="cd02440">
    <property type="entry name" value="AdoMet_MTases"/>
    <property type="match status" value="1"/>
</dbReference>
<dbReference type="GO" id="GO:0005524">
    <property type="term" value="F:ATP binding"/>
    <property type="evidence" value="ECO:0007669"/>
    <property type="project" value="UniProtKB-KW"/>
</dbReference>
<feature type="non-terminal residue" evidence="3">
    <location>
        <position position="424"/>
    </location>
</feature>
<dbReference type="Proteomes" id="UP000823405">
    <property type="component" value="Unassembled WGS sequence"/>
</dbReference>
<dbReference type="PROSITE" id="PS00297">
    <property type="entry name" value="HSP70_1"/>
    <property type="match status" value="1"/>
</dbReference>
<dbReference type="EMBL" id="JAAAIN010003155">
    <property type="protein sequence ID" value="KAG0287365.1"/>
    <property type="molecule type" value="Genomic_DNA"/>
</dbReference>
<proteinExistence type="predicted"/>
<accession>A0A9P6QQT3</accession>
<dbReference type="Gene3D" id="3.40.50.150">
    <property type="entry name" value="Vaccinia Virus protein VP39"/>
    <property type="match status" value="1"/>
</dbReference>
<dbReference type="InterPro" id="IPR018181">
    <property type="entry name" value="Heat_shock_70_CS"/>
</dbReference>
<keyword evidence="3" id="KW-0346">Stress response</keyword>
<evidence type="ECO:0000256" key="2">
    <source>
        <dbReference type="ARBA" id="ARBA00022840"/>
    </source>
</evidence>
<organism evidence="3 4">
    <name type="scientific">Linnemannia gamsii</name>
    <dbReference type="NCBI Taxonomy" id="64522"/>
    <lineage>
        <taxon>Eukaryota</taxon>
        <taxon>Fungi</taxon>
        <taxon>Fungi incertae sedis</taxon>
        <taxon>Mucoromycota</taxon>
        <taxon>Mortierellomycotina</taxon>
        <taxon>Mortierellomycetes</taxon>
        <taxon>Mortierellales</taxon>
        <taxon>Mortierellaceae</taxon>
        <taxon>Linnemannia</taxon>
    </lineage>
</organism>
<dbReference type="InterPro" id="IPR043129">
    <property type="entry name" value="ATPase_NBD"/>
</dbReference>
<evidence type="ECO:0000256" key="1">
    <source>
        <dbReference type="ARBA" id="ARBA00022741"/>
    </source>
</evidence>
<keyword evidence="4" id="KW-1185">Reference proteome</keyword>
<dbReference type="PRINTS" id="PR00301">
    <property type="entry name" value="HEATSHOCK70"/>
</dbReference>
<name>A0A9P6QQT3_9FUNG</name>
<comment type="caution">
    <text evidence="3">The sequence shown here is derived from an EMBL/GenBank/DDBJ whole genome shotgun (WGS) entry which is preliminary data.</text>
</comment>
<dbReference type="Pfam" id="PF10294">
    <property type="entry name" value="Methyltransf_16"/>
    <property type="match status" value="1"/>
</dbReference>
<keyword evidence="2" id="KW-0067">ATP-binding</keyword>
<dbReference type="SUPFAM" id="SSF53067">
    <property type="entry name" value="Actin-like ATPase domain"/>
    <property type="match status" value="1"/>
</dbReference>